<dbReference type="EMBL" id="QUTI01055508">
    <property type="protein sequence ID" value="RLN99003.1"/>
    <property type="molecule type" value="Genomic_DNA"/>
</dbReference>
<dbReference type="Proteomes" id="UP000275652">
    <property type="component" value="Unassembled WGS sequence"/>
</dbReference>
<evidence type="ECO:0000313" key="3">
    <source>
        <dbReference type="Proteomes" id="UP000275652"/>
    </source>
</evidence>
<name>A0A9X8H2U1_APHAT</name>
<comment type="caution">
    <text evidence="2">The sequence shown here is derived from an EMBL/GenBank/DDBJ whole genome shotgun (WGS) entry which is preliminary data.</text>
</comment>
<accession>A0A9X8H2U1</accession>
<dbReference type="AlphaFoldDB" id="A0A9X8H2U1"/>
<evidence type="ECO:0000256" key="1">
    <source>
        <dbReference type="SAM" id="MobiDB-lite"/>
    </source>
</evidence>
<sequence length="490" mass="55588">MTMWGHVQLADAIPIFTPDQVHSAFATYWTLWATKPPIQIPTTLDDVDDPLPTTTFHDSVPRGYGLHQIELWIGSAKSNTTGGAGIRALRFITCVDVSNYEYHHQQNPRSRRTFVGAVRFTTSKHEYPWIGTPSRLANLDVSVRSSNQQTSDEVLVELTGKFDEDGWLVTLGGSFAQPTTHDDSTGRPPEGSTVVETTSLGLVAYVFRCAYALAPWECVSYFHTNLTDHQPLPFPPATGWTVQALFLQLRHHPRLFAQPTLSSSPALPFYSFARDDMHANMLKVRAHAAALRGSHAKEWWYQRELKVEKEVNRCLHKQMHGQRTQILSFEKERRKWEHEVQRRISKYATDRKLSSEQNLELHGQVEALKLELATSHGQLKALTASSAALEGAVDELRRRTAHTQQLETQVDALTKQVAEWDHFHATEMDRLRQSHVLEMQDLKYTWSTALQKNGARTRASPSSSVGMIPHEPSHEDHRVAELEKTIKQKV</sequence>
<protein>
    <submittedName>
        <fullName evidence="2">Uncharacterized protein</fullName>
    </submittedName>
</protein>
<organism evidence="2 3">
    <name type="scientific">Aphanomyces astaci</name>
    <name type="common">Crayfish plague agent</name>
    <dbReference type="NCBI Taxonomy" id="112090"/>
    <lineage>
        <taxon>Eukaryota</taxon>
        <taxon>Sar</taxon>
        <taxon>Stramenopiles</taxon>
        <taxon>Oomycota</taxon>
        <taxon>Saprolegniomycetes</taxon>
        <taxon>Saprolegniales</taxon>
        <taxon>Verrucalvaceae</taxon>
        <taxon>Aphanomyces</taxon>
    </lineage>
</organism>
<reference evidence="2 3" key="1">
    <citation type="journal article" date="2018" name="J. Invertebr. Pathol.">
        <title>New genotyping method for the causative agent of crayfish plague (Aphanomyces astaci) based on whole genome data.</title>
        <authorList>
            <person name="Minardi D."/>
            <person name="Studholme D.J."/>
            <person name="van der Giezen M."/>
            <person name="Pretto T."/>
            <person name="Oidtmann B."/>
        </authorList>
    </citation>
    <scope>NUCLEOTIDE SEQUENCE [LARGE SCALE GENOMIC DNA]</scope>
    <source>
        <strain evidence="2 3">KB13</strain>
    </source>
</reference>
<evidence type="ECO:0000313" key="2">
    <source>
        <dbReference type="EMBL" id="RLN99003.1"/>
    </source>
</evidence>
<feature type="region of interest" description="Disordered" evidence="1">
    <location>
        <begin position="452"/>
        <end position="477"/>
    </location>
</feature>
<proteinExistence type="predicted"/>
<gene>
    <name evidence="2" type="ORF">DYB28_004111</name>
</gene>